<dbReference type="EMBL" id="CAADIW010000025">
    <property type="protein sequence ID" value="VFS31947.1"/>
    <property type="molecule type" value="Genomic_DNA"/>
</dbReference>
<reference evidence="1 2" key="1">
    <citation type="submission" date="2019-03" db="EMBL/GenBank/DDBJ databases">
        <authorList>
            <consortium name="Pathogen Informatics"/>
        </authorList>
    </citation>
    <scope>NUCLEOTIDE SEQUENCE [LARGE SCALE GENOMIC DNA]</scope>
    <source>
        <strain evidence="1 2">NCTC12126</strain>
    </source>
</reference>
<accession>A0A484Y8F8</accession>
<evidence type="ECO:0000313" key="2">
    <source>
        <dbReference type="Proteomes" id="UP000351155"/>
    </source>
</evidence>
<dbReference type="AlphaFoldDB" id="A0A484Y8F8"/>
<protein>
    <submittedName>
        <fullName evidence="1">L-glyceraldehyde 3-phosphate reductase</fullName>
    </submittedName>
</protein>
<organism evidence="1 2">
    <name type="scientific">Enterobacter cancerogenus</name>
    <dbReference type="NCBI Taxonomy" id="69218"/>
    <lineage>
        <taxon>Bacteria</taxon>
        <taxon>Pseudomonadati</taxon>
        <taxon>Pseudomonadota</taxon>
        <taxon>Gammaproteobacteria</taxon>
        <taxon>Enterobacterales</taxon>
        <taxon>Enterobacteriaceae</taxon>
        <taxon>Enterobacter</taxon>
        <taxon>Enterobacter cloacae complex</taxon>
    </lineage>
</organism>
<name>A0A484Y8F8_9ENTR</name>
<dbReference type="Proteomes" id="UP000351155">
    <property type="component" value="Unassembled WGS sequence"/>
</dbReference>
<sequence length="54" mass="5983">MSEWKIPLLIHQPSYNLLNRWVDKTGLLDALDANGTGVYRLYAAGAGVVKPENI</sequence>
<gene>
    <name evidence="1" type="primary">yghZ_2</name>
    <name evidence="1" type="ORF">NCTC12126_03144</name>
</gene>
<proteinExistence type="predicted"/>
<evidence type="ECO:0000313" key="1">
    <source>
        <dbReference type="EMBL" id="VFS31947.1"/>
    </source>
</evidence>